<dbReference type="EMBL" id="DS178306">
    <property type="protein sequence ID" value="EFP87452.2"/>
    <property type="molecule type" value="Genomic_DNA"/>
</dbReference>
<evidence type="ECO:0000313" key="1">
    <source>
        <dbReference type="EMBL" id="EFP87452.2"/>
    </source>
</evidence>
<sequence>MVWYPQVGQRSANTLHSKLKSTSSLFLSVSTNTLYTSQHTFNSTRSRFDSFGFQTPLQKMKLSIVAFAVALSLAVSAVSCQPSDNVIKCVTCTQRTAKQCRVTGHTEKETCDFPLKGGGFCQQMRTKNHYRCRRTECATWTTINARNSEDNQEACKHRHKHISTFQNEPVMYEFL</sequence>
<dbReference type="VEuPathDB" id="FungiDB:PGTG_13680"/>
<evidence type="ECO:0000313" key="2">
    <source>
        <dbReference type="Proteomes" id="UP000008783"/>
    </source>
</evidence>
<dbReference type="Proteomes" id="UP000008783">
    <property type="component" value="Unassembled WGS sequence"/>
</dbReference>
<dbReference type="AlphaFoldDB" id="E3KSS2"/>
<dbReference type="KEGG" id="pgr:PGTG_13680"/>
<keyword evidence="2" id="KW-1185">Reference proteome</keyword>
<organism evidence="1 2">
    <name type="scientific">Puccinia graminis f. sp. tritici (strain CRL 75-36-700-3 / race SCCL)</name>
    <name type="common">Black stem rust fungus</name>
    <dbReference type="NCBI Taxonomy" id="418459"/>
    <lineage>
        <taxon>Eukaryota</taxon>
        <taxon>Fungi</taxon>
        <taxon>Dikarya</taxon>
        <taxon>Basidiomycota</taxon>
        <taxon>Pucciniomycotina</taxon>
        <taxon>Pucciniomycetes</taxon>
        <taxon>Pucciniales</taxon>
        <taxon>Pucciniaceae</taxon>
        <taxon>Puccinia</taxon>
    </lineage>
</organism>
<dbReference type="GeneID" id="10538182"/>
<dbReference type="OrthoDB" id="2510565at2759"/>
<reference evidence="2" key="2">
    <citation type="journal article" date="2011" name="Proc. Natl. Acad. Sci. U.S.A.">
        <title>Obligate biotrophy features unraveled by the genomic analysis of rust fungi.</title>
        <authorList>
            <person name="Duplessis S."/>
            <person name="Cuomo C.A."/>
            <person name="Lin Y.-C."/>
            <person name="Aerts A."/>
            <person name="Tisserant E."/>
            <person name="Veneault-Fourrey C."/>
            <person name="Joly D.L."/>
            <person name="Hacquard S."/>
            <person name="Amselem J."/>
            <person name="Cantarel B.L."/>
            <person name="Chiu R."/>
            <person name="Coutinho P.M."/>
            <person name="Feau N."/>
            <person name="Field M."/>
            <person name="Frey P."/>
            <person name="Gelhaye E."/>
            <person name="Goldberg J."/>
            <person name="Grabherr M.G."/>
            <person name="Kodira C.D."/>
            <person name="Kohler A."/>
            <person name="Kuees U."/>
            <person name="Lindquist E.A."/>
            <person name="Lucas S.M."/>
            <person name="Mago R."/>
            <person name="Mauceli E."/>
            <person name="Morin E."/>
            <person name="Murat C."/>
            <person name="Pangilinan J.L."/>
            <person name="Park R."/>
            <person name="Pearson M."/>
            <person name="Quesneville H."/>
            <person name="Rouhier N."/>
            <person name="Sakthikumar S."/>
            <person name="Salamov A.A."/>
            <person name="Schmutz J."/>
            <person name="Selles B."/>
            <person name="Shapiro H."/>
            <person name="Tanguay P."/>
            <person name="Tuskan G.A."/>
            <person name="Henrissat B."/>
            <person name="Van de Peer Y."/>
            <person name="Rouze P."/>
            <person name="Ellis J.G."/>
            <person name="Dodds P.N."/>
            <person name="Schein J.E."/>
            <person name="Zhong S."/>
            <person name="Hamelin R.C."/>
            <person name="Grigoriev I.V."/>
            <person name="Szabo L.J."/>
            <person name="Martin F."/>
        </authorList>
    </citation>
    <scope>NUCLEOTIDE SEQUENCE [LARGE SCALE GENOMIC DNA]</scope>
    <source>
        <strain evidence="2">CRL 75-36-700-3 / race SCCL</strain>
    </source>
</reference>
<proteinExistence type="predicted"/>
<dbReference type="RefSeq" id="XP_003331871.2">
    <property type="nucleotide sequence ID" value="XM_003331823.2"/>
</dbReference>
<protein>
    <submittedName>
        <fullName evidence="1">Uncharacterized protein</fullName>
    </submittedName>
</protein>
<reference key="1">
    <citation type="submission" date="2007-01" db="EMBL/GenBank/DDBJ databases">
        <title>The Genome Sequence of Puccinia graminis f. sp. tritici Strain CRL 75-36-700-3.</title>
        <authorList>
            <consortium name="The Broad Institute Genome Sequencing Platform"/>
            <person name="Birren B."/>
            <person name="Lander E."/>
            <person name="Galagan J."/>
            <person name="Nusbaum C."/>
            <person name="Devon K."/>
            <person name="Cuomo C."/>
            <person name="Jaffe D."/>
            <person name="Butler J."/>
            <person name="Alvarez P."/>
            <person name="Gnerre S."/>
            <person name="Grabherr M."/>
            <person name="Mauceli E."/>
            <person name="Brockman W."/>
            <person name="Young S."/>
            <person name="LaButti K."/>
            <person name="Sykes S."/>
            <person name="DeCaprio D."/>
            <person name="Crawford M."/>
            <person name="Koehrsen M."/>
            <person name="Engels R."/>
            <person name="Montgomery P."/>
            <person name="Pearson M."/>
            <person name="Howarth C."/>
            <person name="Larson L."/>
            <person name="White J."/>
            <person name="Zeng Q."/>
            <person name="Kodira C."/>
            <person name="Yandava C."/>
            <person name="Alvarado L."/>
            <person name="O'Leary S."/>
            <person name="Szabo L."/>
            <person name="Dean R."/>
            <person name="Schein J."/>
        </authorList>
    </citation>
    <scope>NUCLEOTIDE SEQUENCE</scope>
    <source>
        <strain>CRL 75-36-700-3</strain>
    </source>
</reference>
<dbReference type="HOGENOM" id="CLU_1533337_0_0_1"/>
<name>E3KSS2_PUCGT</name>
<gene>
    <name evidence="1" type="ORF">PGTG_13680</name>
</gene>
<dbReference type="InParanoid" id="E3KSS2"/>
<accession>E3KSS2</accession>